<comment type="caution">
    <text evidence="12">The sequence shown here is derived from an EMBL/GenBank/DDBJ whole genome shotgun (WGS) entry which is preliminary data.</text>
</comment>
<dbReference type="Pfam" id="PF00459">
    <property type="entry name" value="Inositol_P"/>
    <property type="match status" value="1"/>
</dbReference>
<dbReference type="GO" id="GO:0007165">
    <property type="term" value="P:signal transduction"/>
    <property type="evidence" value="ECO:0007669"/>
    <property type="project" value="TreeGrafter"/>
</dbReference>
<dbReference type="OrthoDB" id="9785695at2"/>
<dbReference type="InterPro" id="IPR000760">
    <property type="entry name" value="Inositol_monophosphatase-like"/>
</dbReference>
<keyword evidence="8 11" id="KW-0460">Magnesium</keyword>
<dbReference type="InterPro" id="IPR020583">
    <property type="entry name" value="Inositol_monoP_metal-BS"/>
</dbReference>
<accession>A0A2T5MGF2</accession>
<evidence type="ECO:0000256" key="4">
    <source>
        <dbReference type="ARBA" id="ARBA00013106"/>
    </source>
</evidence>
<dbReference type="RefSeq" id="WP_107940165.1">
    <property type="nucleotide sequence ID" value="NZ_QANS01000003.1"/>
</dbReference>
<protein>
    <recommendedName>
        <fullName evidence="9">Nus factor SuhB</fullName>
        <ecNumber evidence="4">3.1.3.25</ecNumber>
    </recommendedName>
    <alternativeName>
        <fullName evidence="10">Inositol-1-monophosphatase</fullName>
    </alternativeName>
</protein>
<evidence type="ECO:0000313" key="12">
    <source>
        <dbReference type="EMBL" id="PTU31619.1"/>
    </source>
</evidence>
<evidence type="ECO:0000256" key="9">
    <source>
        <dbReference type="ARBA" id="ARBA00023884"/>
    </source>
</evidence>
<evidence type="ECO:0000256" key="11">
    <source>
        <dbReference type="PIRSR" id="PIRSR600760-2"/>
    </source>
</evidence>
<dbReference type="PROSITE" id="PS00629">
    <property type="entry name" value="IMP_1"/>
    <property type="match status" value="1"/>
</dbReference>
<name>A0A2T5MGF2_9GAMM</name>
<dbReference type="SUPFAM" id="SSF56655">
    <property type="entry name" value="Carbohydrate phosphatase"/>
    <property type="match status" value="1"/>
</dbReference>
<evidence type="ECO:0000256" key="5">
    <source>
        <dbReference type="ARBA" id="ARBA00022723"/>
    </source>
</evidence>
<dbReference type="PRINTS" id="PR00377">
    <property type="entry name" value="IMPHPHTASES"/>
</dbReference>
<dbReference type="GO" id="GO:0006020">
    <property type="term" value="P:inositol metabolic process"/>
    <property type="evidence" value="ECO:0007669"/>
    <property type="project" value="TreeGrafter"/>
</dbReference>
<gene>
    <name evidence="12" type="ORF">CJD38_09890</name>
</gene>
<keyword evidence="13" id="KW-1185">Reference proteome</keyword>
<dbReference type="Proteomes" id="UP000244248">
    <property type="component" value="Unassembled WGS sequence"/>
</dbReference>
<keyword evidence="7" id="KW-0889">Transcription antitermination</keyword>
<dbReference type="FunFam" id="3.30.540.10:FF:000003">
    <property type="entry name" value="Inositol-1-monophosphatase"/>
    <property type="match status" value="1"/>
</dbReference>
<keyword evidence="6" id="KW-0378">Hydrolase</keyword>
<dbReference type="GO" id="GO:0046872">
    <property type="term" value="F:metal ion binding"/>
    <property type="evidence" value="ECO:0007669"/>
    <property type="project" value="UniProtKB-KW"/>
</dbReference>
<evidence type="ECO:0000256" key="10">
    <source>
        <dbReference type="ARBA" id="ARBA00030730"/>
    </source>
</evidence>
<dbReference type="GO" id="GO:0008934">
    <property type="term" value="F:inositol monophosphate 1-phosphatase activity"/>
    <property type="evidence" value="ECO:0007669"/>
    <property type="project" value="TreeGrafter"/>
</dbReference>
<feature type="binding site" evidence="11">
    <location>
        <position position="85"/>
    </location>
    <ligand>
        <name>Mg(2+)</name>
        <dbReference type="ChEBI" id="CHEBI:18420"/>
        <label>1</label>
        <note>catalytic</note>
    </ligand>
</feature>
<dbReference type="EMBL" id="QANS01000003">
    <property type="protein sequence ID" value="PTU31619.1"/>
    <property type="molecule type" value="Genomic_DNA"/>
</dbReference>
<reference evidence="12 13" key="1">
    <citation type="submission" date="2018-04" db="EMBL/GenBank/DDBJ databases">
        <title>Novel species isolated from glacier.</title>
        <authorList>
            <person name="Liu Q."/>
            <person name="Xin Y.-H."/>
        </authorList>
    </citation>
    <scope>NUCLEOTIDE SEQUENCE [LARGE SCALE GENOMIC DNA]</scope>
    <source>
        <strain evidence="12 13">GT1R17</strain>
    </source>
</reference>
<comment type="catalytic activity">
    <reaction evidence="1">
        <text>a myo-inositol phosphate + H2O = myo-inositol + phosphate</text>
        <dbReference type="Rhea" id="RHEA:24056"/>
        <dbReference type="ChEBI" id="CHEBI:15377"/>
        <dbReference type="ChEBI" id="CHEBI:17268"/>
        <dbReference type="ChEBI" id="CHEBI:43474"/>
        <dbReference type="ChEBI" id="CHEBI:84139"/>
        <dbReference type="EC" id="3.1.3.25"/>
    </reaction>
</comment>
<sequence>MSSEFLTAALDAAQAAADVIRKAYRGNFEVSYKADASPVTEVDVGAEKAIKAVLQSRFPAHGFYGEETGKSQQDADYLWLVDPIDGTKAFVRGYPMFSVQIALMHKGELILGVSYAPCWNGGRGEIIFAEKGRGAWLGEERLEVSAVNTVAKATLSTGNLATLAKTPQWVELGKLIPQLHRIRGYGDFLHYHMLANGKLDAVVESDVNILDIAALVVIVREAGGTFTDLNGGPIGLDTTTVLATNGKLHHCFSQLALA</sequence>
<comment type="similarity">
    <text evidence="3">Belongs to the inositol monophosphatase superfamily.</text>
</comment>
<evidence type="ECO:0000256" key="3">
    <source>
        <dbReference type="ARBA" id="ARBA00009759"/>
    </source>
</evidence>
<evidence type="ECO:0000256" key="8">
    <source>
        <dbReference type="ARBA" id="ARBA00022842"/>
    </source>
</evidence>
<dbReference type="Gene3D" id="3.30.540.10">
    <property type="entry name" value="Fructose-1,6-Bisphosphatase, subunit A, domain 1"/>
    <property type="match status" value="1"/>
</dbReference>
<dbReference type="Gene3D" id="3.40.190.80">
    <property type="match status" value="1"/>
</dbReference>
<dbReference type="GO" id="GO:0031564">
    <property type="term" value="P:transcription antitermination"/>
    <property type="evidence" value="ECO:0007669"/>
    <property type="project" value="UniProtKB-KW"/>
</dbReference>
<organism evidence="12 13">
    <name type="scientific">Stenotrophobium rhamnosiphilum</name>
    <dbReference type="NCBI Taxonomy" id="2029166"/>
    <lineage>
        <taxon>Bacteria</taxon>
        <taxon>Pseudomonadati</taxon>
        <taxon>Pseudomonadota</taxon>
        <taxon>Gammaproteobacteria</taxon>
        <taxon>Nevskiales</taxon>
        <taxon>Nevskiaceae</taxon>
        <taxon>Stenotrophobium</taxon>
    </lineage>
</organism>
<comment type="cofactor">
    <cofactor evidence="2 11">
        <name>Mg(2+)</name>
        <dbReference type="ChEBI" id="CHEBI:18420"/>
    </cofactor>
</comment>
<feature type="binding site" evidence="11">
    <location>
        <position position="84"/>
    </location>
    <ligand>
        <name>Mg(2+)</name>
        <dbReference type="ChEBI" id="CHEBI:18420"/>
        <label>1</label>
        <note>catalytic</note>
    </ligand>
</feature>
<evidence type="ECO:0000256" key="6">
    <source>
        <dbReference type="ARBA" id="ARBA00022801"/>
    </source>
</evidence>
<evidence type="ECO:0000313" key="13">
    <source>
        <dbReference type="Proteomes" id="UP000244248"/>
    </source>
</evidence>
<dbReference type="EC" id="3.1.3.25" evidence="4"/>
<dbReference type="PANTHER" id="PTHR20854">
    <property type="entry name" value="INOSITOL MONOPHOSPHATASE"/>
    <property type="match status" value="1"/>
</dbReference>
<dbReference type="AlphaFoldDB" id="A0A2T5MGF2"/>
<feature type="binding site" evidence="11">
    <location>
        <position position="211"/>
    </location>
    <ligand>
        <name>Mg(2+)</name>
        <dbReference type="ChEBI" id="CHEBI:18420"/>
        <label>1</label>
        <note>catalytic</note>
    </ligand>
</feature>
<feature type="binding site" evidence="11">
    <location>
        <position position="66"/>
    </location>
    <ligand>
        <name>Mg(2+)</name>
        <dbReference type="ChEBI" id="CHEBI:18420"/>
        <label>1</label>
        <note>catalytic</note>
    </ligand>
</feature>
<dbReference type="PANTHER" id="PTHR20854:SF4">
    <property type="entry name" value="INOSITOL-1-MONOPHOSPHATASE-RELATED"/>
    <property type="match status" value="1"/>
</dbReference>
<feature type="binding site" evidence="11">
    <location>
        <position position="82"/>
    </location>
    <ligand>
        <name>Mg(2+)</name>
        <dbReference type="ChEBI" id="CHEBI:18420"/>
        <label>1</label>
        <note>catalytic</note>
    </ligand>
</feature>
<evidence type="ECO:0000256" key="7">
    <source>
        <dbReference type="ARBA" id="ARBA00022814"/>
    </source>
</evidence>
<evidence type="ECO:0000256" key="2">
    <source>
        <dbReference type="ARBA" id="ARBA00001946"/>
    </source>
</evidence>
<keyword evidence="7" id="KW-0805">Transcription regulation</keyword>
<proteinExistence type="inferred from homology"/>
<keyword evidence="5 11" id="KW-0479">Metal-binding</keyword>
<keyword evidence="7" id="KW-0804">Transcription</keyword>
<evidence type="ECO:0000256" key="1">
    <source>
        <dbReference type="ARBA" id="ARBA00001033"/>
    </source>
</evidence>